<feature type="region of interest" description="Disordered" evidence="1">
    <location>
        <begin position="238"/>
        <end position="265"/>
    </location>
</feature>
<feature type="region of interest" description="Disordered" evidence="1">
    <location>
        <begin position="126"/>
        <end position="146"/>
    </location>
</feature>
<proteinExistence type="predicted"/>
<protein>
    <submittedName>
        <fullName evidence="2">Uncharacterized protein</fullName>
    </submittedName>
</protein>
<feature type="compositionally biased region" description="Polar residues" evidence="1">
    <location>
        <begin position="559"/>
        <end position="583"/>
    </location>
</feature>
<reference evidence="2 3" key="1">
    <citation type="submission" date="2024-01" db="EMBL/GenBank/DDBJ databases">
        <authorList>
            <person name="Allen C."/>
            <person name="Tagirdzhanova G."/>
        </authorList>
    </citation>
    <scope>NUCLEOTIDE SEQUENCE [LARGE SCALE GENOMIC DNA]</scope>
    <source>
        <strain evidence="2 3">CBS 573.63</strain>
    </source>
</reference>
<feature type="region of interest" description="Disordered" evidence="1">
    <location>
        <begin position="43"/>
        <end position="111"/>
    </location>
</feature>
<feature type="compositionally biased region" description="Basic and acidic residues" evidence="1">
    <location>
        <begin position="379"/>
        <end position="394"/>
    </location>
</feature>
<evidence type="ECO:0000256" key="1">
    <source>
        <dbReference type="SAM" id="MobiDB-lite"/>
    </source>
</evidence>
<evidence type="ECO:0000313" key="2">
    <source>
        <dbReference type="EMBL" id="CAK7273480.1"/>
    </source>
</evidence>
<feature type="region of interest" description="Disordered" evidence="1">
    <location>
        <begin position="424"/>
        <end position="507"/>
    </location>
</feature>
<feature type="compositionally biased region" description="Polar residues" evidence="1">
    <location>
        <begin position="615"/>
        <end position="632"/>
    </location>
</feature>
<evidence type="ECO:0000313" key="3">
    <source>
        <dbReference type="Proteomes" id="UP001642501"/>
    </source>
</evidence>
<feature type="compositionally biased region" description="Basic and acidic residues" evidence="1">
    <location>
        <begin position="495"/>
        <end position="507"/>
    </location>
</feature>
<dbReference type="Proteomes" id="UP001642501">
    <property type="component" value="Unassembled WGS sequence"/>
</dbReference>
<accession>A0ABP0DYW5</accession>
<feature type="compositionally biased region" description="Low complexity" evidence="1">
    <location>
        <begin position="47"/>
        <end position="57"/>
    </location>
</feature>
<feature type="region of interest" description="Disordered" evidence="1">
    <location>
        <begin position="552"/>
        <end position="638"/>
    </location>
</feature>
<feature type="region of interest" description="Disordered" evidence="1">
    <location>
        <begin position="287"/>
        <end position="324"/>
    </location>
</feature>
<organism evidence="2 3">
    <name type="scientific">Sporothrix epigloea</name>
    <dbReference type="NCBI Taxonomy" id="1892477"/>
    <lineage>
        <taxon>Eukaryota</taxon>
        <taxon>Fungi</taxon>
        <taxon>Dikarya</taxon>
        <taxon>Ascomycota</taxon>
        <taxon>Pezizomycotina</taxon>
        <taxon>Sordariomycetes</taxon>
        <taxon>Sordariomycetidae</taxon>
        <taxon>Ophiostomatales</taxon>
        <taxon>Ophiostomataceae</taxon>
        <taxon>Sporothrix</taxon>
    </lineage>
</organism>
<feature type="compositionally biased region" description="Polar residues" evidence="1">
    <location>
        <begin position="188"/>
        <end position="197"/>
    </location>
</feature>
<feature type="region of interest" description="Disordered" evidence="1">
    <location>
        <begin position="1"/>
        <end position="25"/>
    </location>
</feature>
<feature type="region of interest" description="Disordered" evidence="1">
    <location>
        <begin position="372"/>
        <end position="409"/>
    </location>
</feature>
<name>A0ABP0DYW5_9PEZI</name>
<gene>
    <name evidence="2" type="ORF">SEPCBS57363_005674</name>
</gene>
<sequence>MGIFSFRRGDKPKPSPVDNEHDEVERDIFNQVFLADNFYVRGRVGASPTTPSSSSCPNSPPRLHKDKSASTPKSKTTKRTPGHALQVPSRPRTSGKGTSGLSFNERKASSSMSNLNHDLLLGIARPYSDRPSSSHSRPSTPHSAISTPWINTHTSFNATFSSADRQLYRPKRVSSSQQIPPVVPGSRPGSNSPTHSAIYNVAPCDSDNNILTSSAAATETSDLSSAILAEDHQLRVATPPSTVSNYSPPPSLSVSPKAEQRELRVGSKSGIPIQSFDLVQTVLPASDKAAGKQVPTPIQQSRKASEAYQVPSGSDSTSVGLNEAPEMRDNDIFTSNHNLKTRDIVNRHDLAMRVPKRRSWAAKIDQLEKSWLEEQMSPRSREVSRQDGERDNGKPRSPPHSPCSPSNLESSRLRSLDYFQQDRFQSPYCDKDHQRRRPNQSEQRNCASQDPGYDAGQGINHHPQHGRPQNNYHHKGHGAHFTSRNGWRYGPQRESYSDQRSKADQDPRQLQQYLNHQMRRADYSPSQSLIKPGTYSNEVGLDGPCKTPGDIAGRIPCGNTHQRMPQYHQHQQLRTTKSMQQLPRSREYSPASKRGPASPEFPPQSSSDVRPPPSLQSAQFRQSPPPATSSLSPRARAQQRLSMDMRLPTLSENSSRNALPHGLQSPSESSRQESRVGGACESSNPIVFQQPSFAGNCEPKTPSLPYSGDRDLSPCLLRYQTAPLQKSPALERGQRLPIPASLIDSKKKVIKTNTTMNAGKVEDELNLTAETGKTPSTVASPQPPPVLDLPQSISTGSLDKATLNSFPMPISRNASPIPLPAAPSSLLHLNRMSPQPGLDKEKDVSISSQDDVAVGRAHLPVSAKDTPFEPSSENVCVELVSVAGEDEDIVADTNLTYTSIMADKEVCDMEKLLLMPLRTPVASEQGNYASIPIEPLGNDDANNGLINHKKENSSSAADTDGDAEAINHNARSFVVPWSPISLPTGDAEPSPRANWPLPTVTILLDSDKDNIYLSEPKISPKRSKSPFTASVYAQDIGPGPYAYDDAVRADYLECLPADMLDRNETTLTAHQLPAMSDAPRALLHNPIEPVADSSVPRMAVGTGTPQGMINALQISQETRTPALDDCIANTLDSRPESIYSSCGYLSGIDSESVSNGDVGDGDGNAYYDVESSSQTSYEYNDSLLLPESIGRARGPSILAEAPAFWGQASEDLLSFSSPHGKKHWNIVHHRDGSETLHEQLIGENLLERDDTTLTTGNPHQNQYILEGRVDKFGTIFI</sequence>
<feature type="compositionally biased region" description="Low complexity" evidence="1">
    <location>
        <begin position="126"/>
        <end position="143"/>
    </location>
</feature>
<feature type="compositionally biased region" description="Polar residues" evidence="1">
    <location>
        <begin position="311"/>
        <end position="320"/>
    </location>
</feature>
<comment type="caution">
    <text evidence="2">The sequence shown here is derived from an EMBL/GenBank/DDBJ whole genome shotgun (WGS) entry which is preliminary data.</text>
</comment>
<feature type="region of interest" description="Disordered" evidence="1">
    <location>
        <begin position="651"/>
        <end position="684"/>
    </location>
</feature>
<dbReference type="EMBL" id="CAWUOM010000134">
    <property type="protein sequence ID" value="CAK7273480.1"/>
    <property type="molecule type" value="Genomic_DNA"/>
</dbReference>
<feature type="region of interest" description="Disordered" evidence="1">
    <location>
        <begin position="942"/>
        <end position="961"/>
    </location>
</feature>
<feature type="region of interest" description="Disordered" evidence="1">
    <location>
        <begin position="169"/>
        <end position="198"/>
    </location>
</feature>
<keyword evidence="3" id="KW-1185">Reference proteome</keyword>
<feature type="compositionally biased region" description="Polar residues" evidence="1">
    <location>
        <begin position="91"/>
        <end position="102"/>
    </location>
</feature>